<gene>
    <name evidence="2" type="ORF">EGT70_01030</name>
</gene>
<proteinExistence type="predicted"/>
<dbReference type="Proteomes" id="UP000269379">
    <property type="component" value="Unassembled WGS sequence"/>
</dbReference>
<dbReference type="EMBL" id="RKJW01000001">
    <property type="protein sequence ID" value="RPA28363.1"/>
    <property type="molecule type" value="Genomic_DNA"/>
</dbReference>
<feature type="compositionally biased region" description="Basic residues" evidence="1">
    <location>
        <begin position="1"/>
        <end position="10"/>
    </location>
</feature>
<reference evidence="3" key="1">
    <citation type="submission" date="2018-10" db="EMBL/GenBank/DDBJ databases">
        <title>FDA dAtabase for Regulatory Grade micrObial Sequences (FDA-ARGOS): Supporting development and validation of Infectious Disease Dx tests.</title>
        <authorList>
            <person name="Minogue T."/>
            <person name="Wolcott M."/>
            <person name="Wasieloski L."/>
            <person name="Aguilar W."/>
            <person name="Moore D."/>
            <person name="Jaissle J."/>
            <person name="Tallon L."/>
            <person name="Sadzewicz L."/>
            <person name="Zhao X."/>
            <person name="Vavikolanu K."/>
            <person name="Mehta A."/>
            <person name="Aluvathingal J."/>
            <person name="Nadendla S."/>
            <person name="Yan Y."/>
            <person name="Sichtig H."/>
        </authorList>
    </citation>
    <scope>NUCLEOTIDE SEQUENCE [LARGE SCALE GENOMIC DNA]</scope>
    <source>
        <strain evidence="3">FDAARGOS_588</strain>
    </source>
</reference>
<evidence type="ECO:0000313" key="3">
    <source>
        <dbReference type="Proteomes" id="UP000269379"/>
    </source>
</evidence>
<dbReference type="AlphaFoldDB" id="A0AAX1XA75"/>
<feature type="region of interest" description="Disordered" evidence="1">
    <location>
        <begin position="1"/>
        <end position="72"/>
    </location>
</feature>
<name>A0AAX1XA75_BURML</name>
<evidence type="ECO:0000313" key="2">
    <source>
        <dbReference type="EMBL" id="RPA28363.1"/>
    </source>
</evidence>
<evidence type="ECO:0000256" key="1">
    <source>
        <dbReference type="SAM" id="MobiDB-lite"/>
    </source>
</evidence>
<comment type="caution">
    <text evidence="2">The sequence shown here is derived from an EMBL/GenBank/DDBJ whole genome shotgun (WGS) entry which is preliminary data.</text>
</comment>
<protein>
    <submittedName>
        <fullName evidence="2">Uncharacterized protein</fullName>
    </submittedName>
</protein>
<accession>A0AAX1XA75</accession>
<sequence>MKPGASKRRCGGAPRGAPNRVHESRAASHAVSPRTRGSSTQSRLAPGAVDARQRRAPCVTDTRSDIEPTGSD</sequence>
<organism evidence="2 3">
    <name type="scientific">Burkholderia mallei</name>
    <name type="common">Pseudomonas mallei</name>
    <dbReference type="NCBI Taxonomy" id="13373"/>
    <lineage>
        <taxon>Bacteria</taxon>
        <taxon>Pseudomonadati</taxon>
        <taxon>Pseudomonadota</taxon>
        <taxon>Betaproteobacteria</taxon>
        <taxon>Burkholderiales</taxon>
        <taxon>Burkholderiaceae</taxon>
        <taxon>Burkholderia</taxon>
        <taxon>pseudomallei group</taxon>
    </lineage>
</organism>